<dbReference type="PANTHER" id="PTHR11986">
    <property type="entry name" value="AMINOTRANSFERASE CLASS III"/>
    <property type="match status" value="1"/>
</dbReference>
<dbReference type="Gene3D" id="3.90.1150.10">
    <property type="entry name" value="Aspartate Aminotransferase, domain 1"/>
    <property type="match status" value="1"/>
</dbReference>
<keyword evidence="6 8" id="KW-0808">Transferase</keyword>
<dbReference type="Gene3D" id="3.40.640.10">
    <property type="entry name" value="Type I PLP-dependent aspartate aminotransferase-like (Major domain)"/>
    <property type="match status" value="1"/>
</dbReference>
<gene>
    <name evidence="8" type="ORF">ACMD2_01473</name>
</gene>
<dbReference type="FunFam" id="3.40.640.10:FF:000004">
    <property type="entry name" value="Acetylornithine aminotransferase"/>
    <property type="match status" value="1"/>
</dbReference>
<dbReference type="EMBL" id="LSRQ01002444">
    <property type="protein sequence ID" value="OAY74295.1"/>
    <property type="molecule type" value="Genomic_DNA"/>
</dbReference>
<dbReference type="AlphaFoldDB" id="A0A199VBW8"/>
<accession>A0A199VBW8</accession>
<name>A0A199VBW8_ANACO</name>
<organism evidence="8 9">
    <name type="scientific">Ananas comosus</name>
    <name type="common">Pineapple</name>
    <name type="synonym">Ananas ananas</name>
    <dbReference type="NCBI Taxonomy" id="4615"/>
    <lineage>
        <taxon>Eukaryota</taxon>
        <taxon>Viridiplantae</taxon>
        <taxon>Streptophyta</taxon>
        <taxon>Embryophyta</taxon>
        <taxon>Tracheophyta</taxon>
        <taxon>Spermatophyta</taxon>
        <taxon>Magnoliopsida</taxon>
        <taxon>Liliopsida</taxon>
        <taxon>Poales</taxon>
        <taxon>Bromeliaceae</taxon>
        <taxon>Bromelioideae</taxon>
        <taxon>Ananas</taxon>
    </lineage>
</organism>
<comment type="cofactor">
    <cofactor evidence="2">
        <name>pyridoxal 5'-phosphate</name>
        <dbReference type="ChEBI" id="CHEBI:597326"/>
    </cofactor>
</comment>
<dbReference type="GO" id="GO:0009570">
    <property type="term" value="C:chloroplast stroma"/>
    <property type="evidence" value="ECO:0007669"/>
    <property type="project" value="TreeGrafter"/>
</dbReference>
<dbReference type="SUPFAM" id="SSF53383">
    <property type="entry name" value="PLP-dependent transferases"/>
    <property type="match status" value="1"/>
</dbReference>
<dbReference type="InterPro" id="IPR015421">
    <property type="entry name" value="PyrdxlP-dep_Trfase_major"/>
</dbReference>
<dbReference type="GO" id="GO:0030170">
    <property type="term" value="F:pyridoxal phosphate binding"/>
    <property type="evidence" value="ECO:0007669"/>
    <property type="project" value="InterPro"/>
</dbReference>
<evidence type="ECO:0000256" key="6">
    <source>
        <dbReference type="ARBA" id="ARBA00022679"/>
    </source>
</evidence>
<evidence type="ECO:0000256" key="1">
    <source>
        <dbReference type="ARBA" id="ARBA00001781"/>
    </source>
</evidence>
<reference evidence="8 9" key="1">
    <citation type="journal article" date="2016" name="DNA Res.">
        <title>The draft genome of MD-2 pineapple using hybrid error correction of long reads.</title>
        <authorList>
            <person name="Redwan R.M."/>
            <person name="Saidin A."/>
            <person name="Kumar S.V."/>
        </authorList>
    </citation>
    <scope>NUCLEOTIDE SEQUENCE [LARGE SCALE GENOMIC DNA]</scope>
    <source>
        <strain evidence="9">cv. MD2</strain>
        <tissue evidence="8">Leaf</tissue>
    </source>
</reference>
<protein>
    <recommendedName>
        <fullName evidence="4">alanine--glyoxylate transaminase</fullName>
        <ecNumber evidence="4">2.6.1.44</ecNumber>
    </recommendedName>
</protein>
<evidence type="ECO:0000256" key="5">
    <source>
        <dbReference type="ARBA" id="ARBA00022576"/>
    </source>
</evidence>
<evidence type="ECO:0000256" key="4">
    <source>
        <dbReference type="ARBA" id="ARBA00013049"/>
    </source>
</evidence>
<dbReference type="GO" id="GO:0042802">
    <property type="term" value="F:identical protein binding"/>
    <property type="evidence" value="ECO:0007669"/>
    <property type="project" value="TreeGrafter"/>
</dbReference>
<dbReference type="InterPro" id="IPR050103">
    <property type="entry name" value="Class-III_PLP-dep_AT"/>
</dbReference>
<keyword evidence="7" id="KW-0663">Pyridoxal phosphate</keyword>
<evidence type="ECO:0000313" key="8">
    <source>
        <dbReference type="EMBL" id="OAY74295.1"/>
    </source>
</evidence>
<comment type="similarity">
    <text evidence="3">Belongs to the class-III pyridoxal-phosphate-dependent aminotransferase family.</text>
</comment>
<dbReference type="EC" id="2.6.1.44" evidence="4"/>
<dbReference type="GO" id="GO:0008453">
    <property type="term" value="F:alanine-glyoxylate transaminase activity"/>
    <property type="evidence" value="ECO:0007669"/>
    <property type="project" value="UniProtKB-EC"/>
</dbReference>
<evidence type="ECO:0000313" key="9">
    <source>
        <dbReference type="Proteomes" id="UP000092600"/>
    </source>
</evidence>
<sequence length="264" mass="29292">MKWPSTFQESSKRFVHQVPATEFVAFTRSFHGTTMGALALTSEERFHEPFELVMPSVTFVQYESIEEAKRTIQKGKTTAVFVEPVQGEGGIYTATKDFLQALRTFCDDAGALLVFDKIQCGVGRTGHLWAHEAFDVEPDIMTLAQPLAGALPIGVVLLTERVSAAIASGFRYHRSTFGAIASGYQHYHRNTFSVNTLVSQATLAVLHKIHEHGFLASVRKKGFYLKELLNEKLQGNPHVKEVRGIGLMVSVEFDVEVFPLVDAC</sequence>
<dbReference type="InterPro" id="IPR005814">
    <property type="entry name" value="Aminotrans_3"/>
</dbReference>
<comment type="caution">
    <text evidence="8">The sequence shown here is derived from an EMBL/GenBank/DDBJ whole genome shotgun (WGS) entry which is preliminary data.</text>
</comment>
<dbReference type="Proteomes" id="UP000092600">
    <property type="component" value="Unassembled WGS sequence"/>
</dbReference>
<dbReference type="InterPro" id="IPR015422">
    <property type="entry name" value="PyrdxlP-dep_Trfase_small"/>
</dbReference>
<proteinExistence type="inferred from homology"/>
<evidence type="ECO:0000256" key="2">
    <source>
        <dbReference type="ARBA" id="ARBA00001933"/>
    </source>
</evidence>
<evidence type="ECO:0000256" key="7">
    <source>
        <dbReference type="ARBA" id="ARBA00022898"/>
    </source>
</evidence>
<evidence type="ECO:0000256" key="3">
    <source>
        <dbReference type="ARBA" id="ARBA00008954"/>
    </source>
</evidence>
<keyword evidence="5 8" id="KW-0032">Aminotransferase</keyword>
<dbReference type="Pfam" id="PF00202">
    <property type="entry name" value="Aminotran_3"/>
    <property type="match status" value="1"/>
</dbReference>
<dbReference type="PANTHER" id="PTHR11986:SF79">
    <property type="entry name" value="ACETYLORNITHINE AMINOTRANSFERASE, MITOCHONDRIAL"/>
    <property type="match status" value="1"/>
</dbReference>
<comment type="catalytic activity">
    <reaction evidence="1">
        <text>glyoxylate + L-alanine = glycine + pyruvate</text>
        <dbReference type="Rhea" id="RHEA:24248"/>
        <dbReference type="ChEBI" id="CHEBI:15361"/>
        <dbReference type="ChEBI" id="CHEBI:36655"/>
        <dbReference type="ChEBI" id="CHEBI:57305"/>
        <dbReference type="ChEBI" id="CHEBI:57972"/>
        <dbReference type="EC" id="2.6.1.44"/>
    </reaction>
</comment>
<dbReference type="InterPro" id="IPR015424">
    <property type="entry name" value="PyrdxlP-dep_Trfase"/>
</dbReference>
<dbReference type="STRING" id="4615.A0A199VBW8"/>